<evidence type="ECO:0000256" key="8">
    <source>
        <dbReference type="ARBA" id="ARBA00023136"/>
    </source>
</evidence>
<name>A0ABU8ML11_9PSEU</name>
<reference evidence="11 12" key="1">
    <citation type="submission" date="2024-03" db="EMBL/GenBank/DDBJ databases">
        <title>Actinomycetospora sp. OC33-EN08, a novel actinomycete isolated from wild orchid (Aerides multiflora).</title>
        <authorList>
            <person name="Suriyachadkun C."/>
        </authorList>
    </citation>
    <scope>NUCLEOTIDE SEQUENCE [LARGE SCALE GENOMIC DNA]</scope>
    <source>
        <strain evidence="11 12">OC33-EN08</strain>
    </source>
</reference>
<keyword evidence="8 9" id="KW-0472">Membrane</keyword>
<dbReference type="Gene3D" id="1.20.1250.20">
    <property type="entry name" value="MFS general substrate transporter like domains"/>
    <property type="match status" value="2"/>
</dbReference>
<evidence type="ECO:0000256" key="2">
    <source>
        <dbReference type="ARBA" id="ARBA00008240"/>
    </source>
</evidence>
<comment type="subcellular location">
    <subcellularLocation>
        <location evidence="1">Cell membrane</location>
        <topology evidence="1">Multi-pass membrane protein</topology>
    </subcellularLocation>
</comment>
<feature type="transmembrane region" description="Helical" evidence="9">
    <location>
        <begin position="148"/>
        <end position="171"/>
    </location>
</feature>
<dbReference type="InterPro" id="IPR051084">
    <property type="entry name" value="H+-coupled_symporters"/>
</dbReference>
<evidence type="ECO:0000256" key="5">
    <source>
        <dbReference type="ARBA" id="ARBA00022692"/>
    </source>
</evidence>
<dbReference type="InterPro" id="IPR005829">
    <property type="entry name" value="Sugar_transporter_CS"/>
</dbReference>
<dbReference type="PROSITE" id="PS00216">
    <property type="entry name" value="SUGAR_TRANSPORT_1"/>
    <property type="match status" value="1"/>
</dbReference>
<evidence type="ECO:0000313" key="12">
    <source>
        <dbReference type="Proteomes" id="UP001385809"/>
    </source>
</evidence>
<keyword evidence="3" id="KW-0813">Transport</keyword>
<evidence type="ECO:0000256" key="6">
    <source>
        <dbReference type="ARBA" id="ARBA00022847"/>
    </source>
</evidence>
<evidence type="ECO:0000259" key="10">
    <source>
        <dbReference type="PROSITE" id="PS50850"/>
    </source>
</evidence>
<keyword evidence="6" id="KW-0769">Symport</keyword>
<dbReference type="InterPro" id="IPR020846">
    <property type="entry name" value="MFS_dom"/>
</dbReference>
<dbReference type="Pfam" id="PF07690">
    <property type="entry name" value="MFS_1"/>
    <property type="match status" value="1"/>
</dbReference>
<protein>
    <submittedName>
        <fullName evidence="11">MFS transporter</fullName>
    </submittedName>
</protein>
<comment type="caution">
    <text evidence="11">The sequence shown here is derived from an EMBL/GenBank/DDBJ whole genome shotgun (WGS) entry which is preliminary data.</text>
</comment>
<feature type="transmembrane region" description="Helical" evidence="9">
    <location>
        <begin position="237"/>
        <end position="255"/>
    </location>
</feature>
<dbReference type="PROSITE" id="PS00217">
    <property type="entry name" value="SUGAR_TRANSPORT_2"/>
    <property type="match status" value="1"/>
</dbReference>
<dbReference type="SUPFAM" id="SSF103473">
    <property type="entry name" value="MFS general substrate transporter"/>
    <property type="match status" value="1"/>
</dbReference>
<keyword evidence="12" id="KW-1185">Reference proteome</keyword>
<dbReference type="Proteomes" id="UP001385809">
    <property type="component" value="Unassembled WGS sequence"/>
</dbReference>
<feature type="transmembrane region" description="Helical" evidence="9">
    <location>
        <begin position="107"/>
        <end position="127"/>
    </location>
</feature>
<evidence type="ECO:0000256" key="1">
    <source>
        <dbReference type="ARBA" id="ARBA00004651"/>
    </source>
</evidence>
<accession>A0ABU8ML11</accession>
<evidence type="ECO:0000256" key="4">
    <source>
        <dbReference type="ARBA" id="ARBA00022475"/>
    </source>
</evidence>
<feature type="transmembrane region" description="Helical" evidence="9">
    <location>
        <begin position="83"/>
        <end position="101"/>
    </location>
</feature>
<dbReference type="PROSITE" id="PS50850">
    <property type="entry name" value="MFS"/>
    <property type="match status" value="1"/>
</dbReference>
<comment type="similarity">
    <text evidence="2">Belongs to the major facilitator superfamily. Metabolite:H+ Symporter (MHS) family (TC 2.A.1.6) family.</text>
</comment>
<dbReference type="RefSeq" id="WP_337694614.1">
    <property type="nucleotide sequence ID" value="NZ_JBBEGN010000003.1"/>
</dbReference>
<evidence type="ECO:0000256" key="3">
    <source>
        <dbReference type="ARBA" id="ARBA00022448"/>
    </source>
</evidence>
<feature type="transmembrane region" description="Helical" evidence="9">
    <location>
        <begin position="183"/>
        <end position="202"/>
    </location>
</feature>
<feature type="transmembrane region" description="Helical" evidence="9">
    <location>
        <begin position="359"/>
        <end position="382"/>
    </location>
</feature>
<sequence length="442" mass="46653">MSTEEADPALVRRAIAASAVGNATEWFDYGVYAYVAVEIGDAFFPGEYSTLATMLVFAVSFVLRPLGGVFWGALGDRIGRRSVLAGTILLMSVATFGVGVLPTVASIGVAAPLLLIVLRMVQGFATGGEYGGAATFMAEYAPDRRRGFLGSFLEVGTLSGFTLAIAVVALTELAVGPDAMAAWGWRVPFLLGLPLGLVGLYLRARLEDTPVFRDLEEQGAPEGSRLRELLRDHRRPLLALAGLVVALNVANYTLITYTPTYLQETIGLGSGETDLLLAIGQGAMILVLPLAGAWSDRVGRKPLWWISLVGLFVLAIPMYLLMAQGFVGALVGFSVLGLVYLLQLGTISSMFPAMFPTQVRYVGFATAYNVSTAVFGGTAPALSEGLIDATGSNLVPAVVMMAGFVVGMVALCFVPETRGCSLRGRETPISGTAPARRSPRAP</sequence>
<gene>
    <name evidence="11" type="ORF">WCD74_09590</name>
</gene>
<evidence type="ECO:0000256" key="9">
    <source>
        <dbReference type="SAM" id="Phobius"/>
    </source>
</evidence>
<evidence type="ECO:0000313" key="11">
    <source>
        <dbReference type="EMBL" id="MEJ2868015.1"/>
    </source>
</evidence>
<feature type="transmembrane region" description="Helical" evidence="9">
    <location>
        <begin position="302"/>
        <end position="320"/>
    </location>
</feature>
<feature type="transmembrane region" description="Helical" evidence="9">
    <location>
        <begin position="394"/>
        <end position="414"/>
    </location>
</feature>
<keyword evidence="5 9" id="KW-0812">Transmembrane</keyword>
<dbReference type="EMBL" id="JBBEGN010000003">
    <property type="protein sequence ID" value="MEJ2868015.1"/>
    <property type="molecule type" value="Genomic_DNA"/>
</dbReference>
<dbReference type="PANTHER" id="PTHR43528">
    <property type="entry name" value="ALPHA-KETOGLUTARATE PERMEASE"/>
    <property type="match status" value="1"/>
</dbReference>
<proteinExistence type="inferred from homology"/>
<dbReference type="InterPro" id="IPR011701">
    <property type="entry name" value="MFS"/>
</dbReference>
<organism evidence="11 12">
    <name type="scientific">Actinomycetospora aurantiaca</name>
    <dbReference type="NCBI Taxonomy" id="3129233"/>
    <lineage>
        <taxon>Bacteria</taxon>
        <taxon>Bacillati</taxon>
        <taxon>Actinomycetota</taxon>
        <taxon>Actinomycetes</taxon>
        <taxon>Pseudonocardiales</taxon>
        <taxon>Pseudonocardiaceae</taxon>
        <taxon>Actinomycetospora</taxon>
    </lineage>
</organism>
<feature type="transmembrane region" description="Helical" evidence="9">
    <location>
        <begin position="51"/>
        <end position="71"/>
    </location>
</feature>
<keyword evidence="4" id="KW-1003">Cell membrane</keyword>
<feature type="domain" description="Major facilitator superfamily (MFS) profile" evidence="10">
    <location>
        <begin position="14"/>
        <end position="418"/>
    </location>
</feature>
<dbReference type="InterPro" id="IPR036259">
    <property type="entry name" value="MFS_trans_sf"/>
</dbReference>
<keyword evidence="7 9" id="KW-1133">Transmembrane helix</keyword>
<feature type="transmembrane region" description="Helical" evidence="9">
    <location>
        <begin position="326"/>
        <end position="347"/>
    </location>
</feature>
<feature type="transmembrane region" description="Helical" evidence="9">
    <location>
        <begin position="275"/>
        <end position="295"/>
    </location>
</feature>
<evidence type="ECO:0000256" key="7">
    <source>
        <dbReference type="ARBA" id="ARBA00022989"/>
    </source>
</evidence>
<dbReference type="PANTHER" id="PTHR43528:SF1">
    <property type="entry name" value="ALPHA-KETOGLUTARATE PERMEASE"/>
    <property type="match status" value="1"/>
</dbReference>